<proteinExistence type="predicted"/>
<dbReference type="Proteomes" id="UP000789901">
    <property type="component" value="Unassembled WGS sequence"/>
</dbReference>
<evidence type="ECO:0000313" key="2">
    <source>
        <dbReference type="Proteomes" id="UP000789901"/>
    </source>
</evidence>
<comment type="caution">
    <text evidence="1">The sequence shown here is derived from an EMBL/GenBank/DDBJ whole genome shotgun (WGS) entry which is preliminary data.</text>
</comment>
<accession>A0ABN7UVC6</accession>
<dbReference type="EMBL" id="CAJVQB010006056">
    <property type="protein sequence ID" value="CAG8676252.1"/>
    <property type="molecule type" value="Genomic_DNA"/>
</dbReference>
<feature type="non-terminal residue" evidence="1">
    <location>
        <position position="1"/>
    </location>
</feature>
<name>A0ABN7UVC6_GIGMA</name>
<organism evidence="1 2">
    <name type="scientific">Gigaspora margarita</name>
    <dbReference type="NCBI Taxonomy" id="4874"/>
    <lineage>
        <taxon>Eukaryota</taxon>
        <taxon>Fungi</taxon>
        <taxon>Fungi incertae sedis</taxon>
        <taxon>Mucoromycota</taxon>
        <taxon>Glomeromycotina</taxon>
        <taxon>Glomeromycetes</taxon>
        <taxon>Diversisporales</taxon>
        <taxon>Gigasporaceae</taxon>
        <taxon>Gigaspora</taxon>
    </lineage>
</organism>
<gene>
    <name evidence="1" type="ORF">GMARGA_LOCUS10707</name>
</gene>
<evidence type="ECO:0000313" key="1">
    <source>
        <dbReference type="EMBL" id="CAG8676252.1"/>
    </source>
</evidence>
<sequence length="181" mass="21009">RIDESTNSHSKSLDETPYHCLVSVESSYAENIAKGIENVMLETNVNKFVSIALVLNVNTRWTSTFECLDHVLRTQATIYAILAEDDIELDENIKHPILSKLHAKSYRFLLLSERNWSANGFIHSTLRNRMLIQKADRKICITSVNSDNQELYANIDNKNEEFNENFIDFSNWHLNIFDNRD</sequence>
<protein>
    <submittedName>
        <fullName evidence="1">5129_t:CDS:1</fullName>
    </submittedName>
</protein>
<keyword evidence="2" id="KW-1185">Reference proteome</keyword>
<reference evidence="1 2" key="1">
    <citation type="submission" date="2021-06" db="EMBL/GenBank/DDBJ databases">
        <authorList>
            <person name="Kallberg Y."/>
            <person name="Tangrot J."/>
            <person name="Rosling A."/>
        </authorList>
    </citation>
    <scope>NUCLEOTIDE SEQUENCE [LARGE SCALE GENOMIC DNA]</scope>
    <source>
        <strain evidence="1 2">120-4 pot B 10/14</strain>
    </source>
</reference>